<dbReference type="EMBL" id="MH834629">
    <property type="protein sequence ID" value="AYN59138.1"/>
    <property type="molecule type" value="Genomic_DNA"/>
</dbReference>
<gene>
    <name evidence="1" type="primary">53</name>
    <name evidence="1" type="ORF">PBI_YANG_53</name>
</gene>
<evidence type="ECO:0000313" key="1">
    <source>
        <dbReference type="EMBL" id="AYN59138.1"/>
    </source>
</evidence>
<dbReference type="Proteomes" id="UP000273593">
    <property type="component" value="Segment"/>
</dbReference>
<organism evidence="1 2">
    <name type="scientific">Arthrobacter phage Yang</name>
    <dbReference type="NCBI Taxonomy" id="2419970"/>
    <lineage>
        <taxon>Viruses</taxon>
        <taxon>Duplodnaviria</taxon>
        <taxon>Heunggongvirae</taxon>
        <taxon>Uroviricota</taxon>
        <taxon>Caudoviricetes</taxon>
        <taxon>Casidaviridae</taxon>
        <taxon>Yangvirus</taxon>
        <taxon>Yangvirus yang</taxon>
        <taxon>Arthobacter virus Yang</taxon>
    </lineage>
</organism>
<reference evidence="2" key="1">
    <citation type="submission" date="2018-09" db="EMBL/GenBank/DDBJ databases">
        <authorList>
            <person name="Rimple P.A."/>
            <person name="Stoner T.H."/>
            <person name="Garlena R.A."/>
            <person name="Russell D.A."/>
            <person name="Pope W.H."/>
            <person name="Jacobs-Sera D."/>
            <person name="Hatfull G.F."/>
        </authorList>
    </citation>
    <scope>NUCLEOTIDE SEQUENCE [LARGE SCALE GENOMIC DNA]</scope>
</reference>
<dbReference type="KEGG" id="vg:55006898"/>
<keyword evidence="2" id="KW-1185">Reference proteome</keyword>
<proteinExistence type="predicted"/>
<dbReference type="RefSeq" id="YP_009815671.1">
    <property type="nucleotide sequence ID" value="NC_048097.1"/>
</dbReference>
<evidence type="ECO:0000313" key="2">
    <source>
        <dbReference type="Proteomes" id="UP000273593"/>
    </source>
</evidence>
<accession>A0A3G2KJH7</accession>
<sequence length="126" mass="13569">MTMFTYTDADGDKLNVQTSGGHKDTAWVRNPGDSAVHVSKADAPAVALAILEAAGWEAKVASTVGAEEAVYALREHVRDTAQEAELAAEALALLNAATDSCYADFPNETVREVWRRAARRAREIHS</sequence>
<dbReference type="GeneID" id="55006898"/>
<name>A0A3G2KJH7_9CAUD</name>
<protein>
    <submittedName>
        <fullName evidence="1">Uncharacterized protein</fullName>
    </submittedName>
</protein>